<dbReference type="OrthoDB" id="537706at2759"/>
<evidence type="ECO:0000313" key="2">
    <source>
        <dbReference type="EMBL" id="GIL84447.1"/>
    </source>
</evidence>
<proteinExistence type="predicted"/>
<dbReference type="Proteomes" id="UP000722791">
    <property type="component" value="Unassembled WGS sequence"/>
</dbReference>
<comment type="caution">
    <text evidence="3">The sequence shown here is derived from an EMBL/GenBank/DDBJ whole genome shotgun (WGS) entry which is preliminary data.</text>
</comment>
<dbReference type="InterPro" id="IPR045287">
    <property type="entry name" value="PAB"/>
</dbReference>
<organism evidence="3 4">
    <name type="scientific">Volvox reticuliferus</name>
    <dbReference type="NCBI Taxonomy" id="1737510"/>
    <lineage>
        <taxon>Eukaryota</taxon>
        <taxon>Viridiplantae</taxon>
        <taxon>Chlorophyta</taxon>
        <taxon>core chlorophytes</taxon>
        <taxon>Chlorophyceae</taxon>
        <taxon>CS clade</taxon>
        <taxon>Chlamydomonadales</taxon>
        <taxon>Volvocaceae</taxon>
        <taxon>Volvox</taxon>
    </lineage>
</organism>
<accession>A0A8J4GYG3</accession>
<evidence type="ECO:0000313" key="3">
    <source>
        <dbReference type="EMBL" id="GIM16417.1"/>
    </source>
</evidence>
<feature type="region of interest" description="Disordered" evidence="1">
    <location>
        <begin position="184"/>
        <end position="215"/>
    </location>
</feature>
<dbReference type="EMBL" id="BNCQ01000078">
    <property type="protein sequence ID" value="GIM16417.1"/>
    <property type="molecule type" value="Genomic_DNA"/>
</dbReference>
<sequence length="395" mass="42424">MSTCLRGVSRAHIRAQRLQRSHTFSAQPGGGCASSRNIATKAMTETAVFLEEIAVSQTPKRLQGLMRVLEATGGTSLPPSDRRGLHPLLVPLSARGEDVTCLLRWPEPSQFKNMPLPVVCMTRGSVGMTLVARSVDEYLHRLLAEEDLAASAAAGAAADRPLADAAGGDAEGLFRSGDVEAAGFGAGRTGTSSSSSSSAAAGAPQSGGQQQQQQQGLTMYLIRKVGMFPDVCEGLAYGHLDRKDPTSAMVASEWYMRGNHFPGWGRPYEFASEVYSKLGRHEEARDMARMSLRLPWWTLRAPFAAVATTAALPVDAERVMYLLSEEAAAAASASVNRFNYREPKTTKQLALERATALMNRVVAGDLISYDDIREPLTEAYLEAGLSDVANFIQAA</sequence>
<evidence type="ECO:0000313" key="5">
    <source>
        <dbReference type="Proteomes" id="UP000747110"/>
    </source>
</evidence>
<reference evidence="3" key="1">
    <citation type="journal article" date="2021" name="Proc. Natl. Acad. Sci. U.S.A.">
        <title>Three genomes in the algal genus Volvox reveal the fate of a haploid sex-determining region after a transition to homothallism.</title>
        <authorList>
            <person name="Yamamoto K."/>
            <person name="Hamaji T."/>
            <person name="Kawai-Toyooka H."/>
            <person name="Matsuzaki R."/>
            <person name="Takahashi F."/>
            <person name="Nishimura Y."/>
            <person name="Kawachi M."/>
            <person name="Noguchi H."/>
            <person name="Minakuchi Y."/>
            <person name="Umen J.G."/>
            <person name="Toyoda A."/>
            <person name="Nozaki H."/>
        </authorList>
    </citation>
    <scope>NUCLEOTIDE SEQUENCE</scope>
    <source>
        <strain evidence="3">NIES-3785</strain>
        <strain evidence="2">NIES-3786</strain>
    </source>
</reference>
<protein>
    <submittedName>
        <fullName evidence="3">Uncharacterized protein</fullName>
    </submittedName>
</protein>
<dbReference type="Proteomes" id="UP000747110">
    <property type="component" value="Unassembled WGS sequence"/>
</dbReference>
<dbReference type="EMBL" id="BNCP01000029">
    <property type="protein sequence ID" value="GIL84447.1"/>
    <property type="molecule type" value="Genomic_DNA"/>
</dbReference>
<evidence type="ECO:0000313" key="4">
    <source>
        <dbReference type="Proteomes" id="UP000722791"/>
    </source>
</evidence>
<name>A0A8J4GYG3_9CHLO</name>
<feature type="compositionally biased region" description="Low complexity" evidence="1">
    <location>
        <begin position="189"/>
        <end position="215"/>
    </location>
</feature>
<keyword evidence="5" id="KW-1185">Reference proteome</keyword>
<dbReference type="PANTHER" id="PTHR35115:SF1">
    <property type="entry name" value="PROTEIN IN CHLOROPLAST ATPASE BIOGENESIS, CHLOROPLASTIC"/>
    <property type="match status" value="1"/>
</dbReference>
<evidence type="ECO:0000256" key="1">
    <source>
        <dbReference type="SAM" id="MobiDB-lite"/>
    </source>
</evidence>
<dbReference type="PANTHER" id="PTHR35115">
    <property type="entry name" value="CYCLIN DELTA-3"/>
    <property type="match status" value="1"/>
</dbReference>
<gene>
    <name evidence="2" type="ORF">Vretifemale_13066</name>
    <name evidence="3" type="ORF">Vretimale_18995</name>
</gene>
<dbReference type="AlphaFoldDB" id="A0A8J4GYG3"/>